<organism evidence="3">
    <name type="scientific">Cryptomonas curvata</name>
    <dbReference type="NCBI Taxonomy" id="233186"/>
    <lineage>
        <taxon>Eukaryota</taxon>
        <taxon>Cryptophyceae</taxon>
        <taxon>Cryptomonadales</taxon>
        <taxon>Cryptomonadaceae</taxon>
        <taxon>Cryptomonas</taxon>
    </lineage>
</organism>
<proteinExistence type="predicted"/>
<gene>
    <name evidence="3" type="ORF">CCUR1050_LOCUS26540</name>
</gene>
<evidence type="ECO:0000313" key="3">
    <source>
        <dbReference type="EMBL" id="CAD8650312.1"/>
    </source>
</evidence>
<name>A0A7S0MSS3_9CRYP</name>
<dbReference type="InterPro" id="IPR011992">
    <property type="entry name" value="EF-hand-dom_pair"/>
</dbReference>
<dbReference type="SUPFAM" id="SSF47473">
    <property type="entry name" value="EF-hand"/>
    <property type="match status" value="1"/>
</dbReference>
<dbReference type="GO" id="GO:0005509">
    <property type="term" value="F:calcium ion binding"/>
    <property type="evidence" value="ECO:0007669"/>
    <property type="project" value="InterPro"/>
</dbReference>
<dbReference type="PROSITE" id="PS50222">
    <property type="entry name" value="EF_HAND_2"/>
    <property type="match status" value="1"/>
</dbReference>
<sequence>MRGLFDAVAAGAGTVSAAETMRGLQRVRGLSALPLIREAEDRVLAFDADGDGRLTFEEFRRAAGRFLRARREAEEECYREQQTITLIRKTWAAKLDELASERIRRLDEA</sequence>
<dbReference type="EMBL" id="HBEZ01048278">
    <property type="protein sequence ID" value="CAD8650312.1"/>
    <property type="molecule type" value="Transcribed_RNA"/>
</dbReference>
<dbReference type="AlphaFoldDB" id="A0A7S0MSS3"/>
<feature type="domain" description="EF-hand" evidence="2">
    <location>
        <begin position="34"/>
        <end position="69"/>
    </location>
</feature>
<keyword evidence="1" id="KW-0106">Calcium</keyword>
<dbReference type="InterPro" id="IPR002048">
    <property type="entry name" value="EF_hand_dom"/>
</dbReference>
<dbReference type="InterPro" id="IPR018247">
    <property type="entry name" value="EF_Hand_1_Ca_BS"/>
</dbReference>
<evidence type="ECO:0000259" key="2">
    <source>
        <dbReference type="PROSITE" id="PS50222"/>
    </source>
</evidence>
<evidence type="ECO:0000256" key="1">
    <source>
        <dbReference type="ARBA" id="ARBA00022837"/>
    </source>
</evidence>
<reference evidence="3" key="1">
    <citation type="submission" date="2021-01" db="EMBL/GenBank/DDBJ databases">
        <authorList>
            <person name="Corre E."/>
            <person name="Pelletier E."/>
            <person name="Niang G."/>
            <person name="Scheremetjew M."/>
            <person name="Finn R."/>
            <person name="Kale V."/>
            <person name="Holt S."/>
            <person name="Cochrane G."/>
            <person name="Meng A."/>
            <person name="Brown T."/>
            <person name="Cohen L."/>
        </authorList>
    </citation>
    <scope>NUCLEOTIDE SEQUENCE</scope>
    <source>
        <strain evidence="3">CCAP979/52</strain>
    </source>
</reference>
<accession>A0A7S0MSS3</accession>
<protein>
    <recommendedName>
        <fullName evidence="2">EF-hand domain-containing protein</fullName>
    </recommendedName>
</protein>
<dbReference type="PROSITE" id="PS00018">
    <property type="entry name" value="EF_HAND_1"/>
    <property type="match status" value="1"/>
</dbReference>
<dbReference type="Gene3D" id="1.10.238.10">
    <property type="entry name" value="EF-hand"/>
    <property type="match status" value="1"/>
</dbReference>